<protein>
    <recommendedName>
        <fullName evidence="3">P-type Cu(+) transporter</fullName>
        <ecNumber evidence="3">7.2.2.8</ecNumber>
    </recommendedName>
</protein>
<dbReference type="InterPro" id="IPR023298">
    <property type="entry name" value="ATPase_P-typ_TM_dom_sf"/>
</dbReference>
<keyword evidence="6" id="KW-0597">Phosphoprotein</keyword>
<evidence type="ECO:0000256" key="19">
    <source>
        <dbReference type="RuleBase" id="RU362081"/>
    </source>
</evidence>
<dbReference type="Pfam" id="PF00702">
    <property type="entry name" value="Hydrolase"/>
    <property type="match status" value="1"/>
</dbReference>
<keyword evidence="11 19" id="KW-0067">ATP-binding</keyword>
<dbReference type="InterPro" id="IPR036412">
    <property type="entry name" value="HAD-like_sf"/>
</dbReference>
<comment type="caution">
    <text evidence="22">The sequence shown here is derived from an EMBL/GenBank/DDBJ whole genome shotgun (WGS) entry which is preliminary data.</text>
</comment>
<dbReference type="PRINTS" id="PR00943">
    <property type="entry name" value="CUATPASE"/>
</dbReference>
<evidence type="ECO:0000256" key="8">
    <source>
        <dbReference type="ARBA" id="ARBA00022723"/>
    </source>
</evidence>
<evidence type="ECO:0000256" key="13">
    <source>
        <dbReference type="ARBA" id="ARBA00022967"/>
    </source>
</evidence>
<dbReference type="SUPFAM" id="SSF81653">
    <property type="entry name" value="Calcium ATPase, transduction domain A"/>
    <property type="match status" value="1"/>
</dbReference>
<reference evidence="22 23" key="1">
    <citation type="submission" date="2024-01" db="EMBL/GenBank/DDBJ databases">
        <authorList>
            <person name="Botero Cardona J."/>
        </authorList>
    </citation>
    <scope>NUCLEOTIDE SEQUENCE [LARGE SCALE GENOMIC DNA]</scope>
    <source>
        <strain evidence="22 23">LMG 33000</strain>
    </source>
</reference>
<evidence type="ECO:0000256" key="2">
    <source>
        <dbReference type="ARBA" id="ARBA00006024"/>
    </source>
</evidence>
<keyword evidence="13" id="KW-1278">Translocase</keyword>
<evidence type="ECO:0000256" key="14">
    <source>
        <dbReference type="ARBA" id="ARBA00022989"/>
    </source>
</evidence>
<dbReference type="SUPFAM" id="SSF81665">
    <property type="entry name" value="Calcium ATPase, transmembrane domain M"/>
    <property type="match status" value="1"/>
</dbReference>
<keyword evidence="4" id="KW-0813">Transport</keyword>
<dbReference type="GO" id="GO:0016787">
    <property type="term" value="F:hydrolase activity"/>
    <property type="evidence" value="ECO:0007669"/>
    <property type="project" value="UniProtKB-KW"/>
</dbReference>
<feature type="transmembrane region" description="Helical" evidence="19">
    <location>
        <begin position="182"/>
        <end position="201"/>
    </location>
</feature>
<evidence type="ECO:0000256" key="17">
    <source>
        <dbReference type="ARBA" id="ARBA00023136"/>
    </source>
</evidence>
<dbReference type="Proteomes" id="UP001314241">
    <property type="component" value="Unassembled WGS sequence"/>
</dbReference>
<feature type="transmembrane region" description="Helical" evidence="19">
    <location>
        <begin position="117"/>
        <end position="136"/>
    </location>
</feature>
<comment type="similarity">
    <text evidence="2 19">Belongs to the cation transport ATPase (P-type) (TC 3.A.3) family. Type IB subfamily.</text>
</comment>
<evidence type="ECO:0000256" key="11">
    <source>
        <dbReference type="ARBA" id="ARBA00022840"/>
    </source>
</evidence>
<evidence type="ECO:0000313" key="23">
    <source>
        <dbReference type="Proteomes" id="UP001314241"/>
    </source>
</evidence>
<evidence type="ECO:0000259" key="21">
    <source>
        <dbReference type="Pfam" id="PF00122"/>
    </source>
</evidence>
<dbReference type="PROSITE" id="PS00154">
    <property type="entry name" value="ATPASE_E1_E2"/>
    <property type="match status" value="1"/>
</dbReference>
<dbReference type="InterPro" id="IPR059000">
    <property type="entry name" value="ATPase_P-type_domA"/>
</dbReference>
<dbReference type="Gene3D" id="3.40.50.1000">
    <property type="entry name" value="HAD superfamily/HAD-like"/>
    <property type="match status" value="1"/>
</dbReference>
<dbReference type="SFLD" id="SFLDG00002">
    <property type="entry name" value="C1.7:_P-type_atpase_like"/>
    <property type="match status" value="1"/>
</dbReference>
<keyword evidence="5 19" id="KW-1003">Cell membrane</keyword>
<evidence type="ECO:0000256" key="7">
    <source>
        <dbReference type="ARBA" id="ARBA00022692"/>
    </source>
</evidence>
<feature type="transmembrane region" description="Helical" evidence="19">
    <location>
        <begin position="725"/>
        <end position="744"/>
    </location>
</feature>
<dbReference type="InterPro" id="IPR027256">
    <property type="entry name" value="P-typ_ATPase_IB"/>
</dbReference>
<dbReference type="InterPro" id="IPR008250">
    <property type="entry name" value="ATPase_P-typ_transduc_dom_A_sf"/>
</dbReference>
<dbReference type="NCBIfam" id="TIGR01525">
    <property type="entry name" value="ATPase-IB_hvy"/>
    <property type="match status" value="1"/>
</dbReference>
<keyword evidence="10" id="KW-0187">Copper transport</keyword>
<comment type="catalytic activity">
    <reaction evidence="18">
        <text>Cu(+)(in) + ATP + H2O = Cu(+)(out) + ADP + phosphate + H(+)</text>
        <dbReference type="Rhea" id="RHEA:25792"/>
        <dbReference type="ChEBI" id="CHEBI:15377"/>
        <dbReference type="ChEBI" id="CHEBI:15378"/>
        <dbReference type="ChEBI" id="CHEBI:30616"/>
        <dbReference type="ChEBI" id="CHEBI:43474"/>
        <dbReference type="ChEBI" id="CHEBI:49552"/>
        <dbReference type="ChEBI" id="CHEBI:456216"/>
        <dbReference type="EC" id="7.2.2.8"/>
    </reaction>
</comment>
<dbReference type="Pfam" id="PF00122">
    <property type="entry name" value="E1-E2_ATPase"/>
    <property type="match status" value="1"/>
</dbReference>
<dbReference type="NCBIfam" id="TIGR01511">
    <property type="entry name" value="ATPase-IB1_Cu"/>
    <property type="match status" value="1"/>
</dbReference>
<comment type="subcellular location">
    <subcellularLocation>
        <location evidence="1">Cell membrane</location>
        <topology evidence="1">Multi-pass membrane protein</topology>
    </subcellularLocation>
</comment>
<evidence type="ECO:0000256" key="12">
    <source>
        <dbReference type="ARBA" id="ARBA00022842"/>
    </source>
</evidence>
<keyword evidence="23" id="KW-1185">Reference proteome</keyword>
<evidence type="ECO:0000256" key="10">
    <source>
        <dbReference type="ARBA" id="ARBA00022796"/>
    </source>
</evidence>
<evidence type="ECO:0000256" key="15">
    <source>
        <dbReference type="ARBA" id="ARBA00023008"/>
    </source>
</evidence>
<evidence type="ECO:0000256" key="5">
    <source>
        <dbReference type="ARBA" id="ARBA00022475"/>
    </source>
</evidence>
<dbReference type="InterPro" id="IPR044492">
    <property type="entry name" value="P_typ_ATPase_HD_dom"/>
</dbReference>
<keyword evidence="22" id="KW-0378">Hydrolase</keyword>
<keyword evidence="7 19" id="KW-0812">Transmembrane</keyword>
<dbReference type="NCBIfam" id="TIGR01494">
    <property type="entry name" value="ATPase_P-type"/>
    <property type="match status" value="1"/>
</dbReference>
<dbReference type="SUPFAM" id="SSF56784">
    <property type="entry name" value="HAD-like"/>
    <property type="match status" value="1"/>
</dbReference>
<dbReference type="InterPro" id="IPR018303">
    <property type="entry name" value="ATPase_P-typ_P_site"/>
</dbReference>
<evidence type="ECO:0000256" key="9">
    <source>
        <dbReference type="ARBA" id="ARBA00022741"/>
    </source>
</evidence>
<keyword evidence="9 19" id="KW-0547">Nucleotide-binding</keyword>
<dbReference type="InterPro" id="IPR023299">
    <property type="entry name" value="ATPase_P-typ_cyto_dom_N"/>
</dbReference>
<dbReference type="SFLD" id="SFLDF00027">
    <property type="entry name" value="p-type_atpase"/>
    <property type="match status" value="1"/>
</dbReference>
<dbReference type="PANTHER" id="PTHR43520:SF5">
    <property type="entry name" value="CATION-TRANSPORTING P-TYPE ATPASE-RELATED"/>
    <property type="match status" value="1"/>
</dbReference>
<dbReference type="PANTHER" id="PTHR43520">
    <property type="entry name" value="ATP7, ISOFORM B"/>
    <property type="match status" value="1"/>
</dbReference>
<keyword evidence="15" id="KW-0186">Copper</keyword>
<evidence type="ECO:0000256" key="20">
    <source>
        <dbReference type="SAM" id="MobiDB-lite"/>
    </source>
</evidence>
<evidence type="ECO:0000256" key="4">
    <source>
        <dbReference type="ARBA" id="ARBA00022448"/>
    </source>
</evidence>
<evidence type="ECO:0000256" key="6">
    <source>
        <dbReference type="ARBA" id="ARBA00022553"/>
    </source>
</evidence>
<feature type="transmembrane region" description="Helical" evidence="19">
    <location>
        <begin position="392"/>
        <end position="416"/>
    </location>
</feature>
<dbReference type="NCBIfam" id="TIGR01512">
    <property type="entry name" value="ATPase-IB2_Cd"/>
    <property type="match status" value="1"/>
</dbReference>
<evidence type="ECO:0000256" key="18">
    <source>
        <dbReference type="ARBA" id="ARBA00049289"/>
    </source>
</evidence>
<feature type="transmembrane region" description="Helical" evidence="19">
    <location>
        <begin position="213"/>
        <end position="230"/>
    </location>
</feature>
<dbReference type="PRINTS" id="PR00119">
    <property type="entry name" value="CATATPASE"/>
</dbReference>
<dbReference type="InterPro" id="IPR001757">
    <property type="entry name" value="P_typ_ATPase"/>
</dbReference>
<evidence type="ECO:0000256" key="1">
    <source>
        <dbReference type="ARBA" id="ARBA00004651"/>
    </source>
</evidence>
<keyword evidence="8 19" id="KW-0479">Metal-binding</keyword>
<accession>A0ABM9N6R2</accession>
<name>A0ABM9N6R2_9LACO</name>
<sequence>MKDDMNMDHGSMDMNHSDDHMQMNHDDHHKMNHDQMDHGDMHMDHSKMDHSKMDHMDGMKMDGHDMGDMHGHDMGSMQGHDMGNMSGMDMSHGGMHMSMMGGAGMMHMDMGGMRKRFWWSLGLMILIIIFAPFMGIDLPFTFTFPGSEWVVAVLATIEYIVGTKPFFTGAADELKAKKPAMMSLISMGLIVTYWYSIYAVLSNAILKTQIMDYFWEFSTLVVIMLLGHLIEMNATMRAGDATAELRKLLPDTAHVQEGDHFVDMPVAHLQNKMVVQVQAGESFPADGIVKTGESPVNESLMTGESKPINKKAGDKIIGGTINGNGTLTVELTKVGSDSFLGQLQDTLMQSQSSKSAAETIATKVASWLFWVALIFATAALIIWIPINGVSYAVNIAVTTLVIACPHALGLAIPMVIQRTKAIAAKDGILIKNHKDVMMAKHVHYALMDKTGTLTNGNFAVQEFKAADDQDENQVLAIMATLEAQSSHPLAKAIVAYAQNQKAPDLKADNVQTIAGYGLHGNVQGTRYSLVSARYLDENKIPYTALDSDGTVSYLTDGHKVLATVALGDSLKDSAKAFIADLKADNIVPVIVTGDSQATAEHIAKELGISEVHFQVSPQDKINLVKEYQKKGQVMMIGDGINDAPALAQANLSVAIGAGTQVAQASADAVLISKSLRRVSDLIRLARNASRKQVENLLWGAGYNVIAIPMAAGVFAFAGITLNPMIGAIVMSLSTVIVAANAFLLHK</sequence>
<evidence type="ECO:0000256" key="16">
    <source>
        <dbReference type="ARBA" id="ARBA00023065"/>
    </source>
</evidence>
<dbReference type="EMBL" id="CAWVOH010000004">
    <property type="protein sequence ID" value="CAK8054896.1"/>
    <property type="molecule type" value="Genomic_DNA"/>
</dbReference>
<gene>
    <name evidence="22" type="ORF">R54876_GBNLAHCA_01479</name>
</gene>
<keyword evidence="14 19" id="KW-1133">Transmembrane helix</keyword>
<keyword evidence="17 19" id="KW-0472">Membrane</keyword>
<dbReference type="Gene3D" id="3.40.1110.10">
    <property type="entry name" value="Calcium-transporting ATPase, cytoplasmic domain N"/>
    <property type="match status" value="1"/>
</dbReference>
<feature type="transmembrane region" description="Helical" evidence="19">
    <location>
        <begin position="142"/>
        <end position="161"/>
    </location>
</feature>
<feature type="region of interest" description="Disordered" evidence="20">
    <location>
        <begin position="1"/>
        <end position="23"/>
    </location>
</feature>
<dbReference type="InterPro" id="IPR023214">
    <property type="entry name" value="HAD_sf"/>
</dbReference>
<evidence type="ECO:0000313" key="22">
    <source>
        <dbReference type="EMBL" id="CAK8054896.1"/>
    </source>
</evidence>
<feature type="transmembrane region" description="Helical" evidence="19">
    <location>
        <begin position="696"/>
        <end position="719"/>
    </location>
</feature>
<dbReference type="Gene3D" id="2.70.150.10">
    <property type="entry name" value="Calcium-transporting ATPase, cytoplasmic transduction domain A"/>
    <property type="match status" value="1"/>
</dbReference>
<keyword evidence="12" id="KW-0460">Magnesium</keyword>
<proteinExistence type="inferred from homology"/>
<organism evidence="22 23">
    <name type="scientific">Eupransor demetentiae</name>
    <dbReference type="NCBI Taxonomy" id="3109584"/>
    <lineage>
        <taxon>Bacteria</taxon>
        <taxon>Bacillati</taxon>
        <taxon>Bacillota</taxon>
        <taxon>Bacilli</taxon>
        <taxon>Lactobacillales</taxon>
        <taxon>Lactobacillaceae</taxon>
        <taxon>Eupransor</taxon>
    </lineage>
</organism>
<keyword evidence="16" id="KW-0406">Ion transport</keyword>
<dbReference type="SFLD" id="SFLDS00003">
    <property type="entry name" value="Haloacid_Dehalogenase"/>
    <property type="match status" value="1"/>
</dbReference>
<evidence type="ECO:0000256" key="3">
    <source>
        <dbReference type="ARBA" id="ARBA00012517"/>
    </source>
</evidence>
<feature type="transmembrane region" description="Helical" evidence="19">
    <location>
        <begin position="364"/>
        <end position="386"/>
    </location>
</feature>
<feature type="domain" description="P-type ATPase A" evidence="21">
    <location>
        <begin position="247"/>
        <end position="345"/>
    </location>
</feature>
<dbReference type="EC" id="7.2.2.8" evidence="3"/>